<dbReference type="EMBL" id="CP111015">
    <property type="protein sequence ID" value="WAR02082.1"/>
    <property type="molecule type" value="Genomic_DNA"/>
</dbReference>
<accession>A0ABY7DZP6</accession>
<feature type="region of interest" description="Disordered" evidence="1">
    <location>
        <begin position="1227"/>
        <end position="1276"/>
    </location>
</feature>
<feature type="non-terminal residue" evidence="3">
    <location>
        <position position="1"/>
    </location>
</feature>
<evidence type="ECO:0000259" key="2">
    <source>
        <dbReference type="SMART" id="SM00195"/>
    </source>
</evidence>
<organism evidence="3 4">
    <name type="scientific">Mya arenaria</name>
    <name type="common">Soft-shell clam</name>
    <dbReference type="NCBI Taxonomy" id="6604"/>
    <lineage>
        <taxon>Eukaryota</taxon>
        <taxon>Metazoa</taxon>
        <taxon>Spiralia</taxon>
        <taxon>Lophotrochozoa</taxon>
        <taxon>Mollusca</taxon>
        <taxon>Bivalvia</taxon>
        <taxon>Autobranchia</taxon>
        <taxon>Heteroconchia</taxon>
        <taxon>Euheterodonta</taxon>
        <taxon>Imparidentia</taxon>
        <taxon>Neoheterodontei</taxon>
        <taxon>Myida</taxon>
        <taxon>Myoidea</taxon>
        <taxon>Myidae</taxon>
        <taxon>Mya</taxon>
    </lineage>
</organism>
<gene>
    <name evidence="3" type="ORF">MAR_008640</name>
</gene>
<dbReference type="SUPFAM" id="SSF52799">
    <property type="entry name" value="(Phosphotyrosine protein) phosphatases II"/>
    <property type="match status" value="1"/>
</dbReference>
<dbReference type="InterPro" id="IPR029021">
    <property type="entry name" value="Prot-tyrosine_phosphatase-like"/>
</dbReference>
<feature type="compositionally biased region" description="Polar residues" evidence="1">
    <location>
        <begin position="1251"/>
        <end position="1266"/>
    </location>
</feature>
<feature type="region of interest" description="Disordered" evidence="1">
    <location>
        <begin position="508"/>
        <end position="790"/>
    </location>
</feature>
<evidence type="ECO:0000313" key="4">
    <source>
        <dbReference type="Proteomes" id="UP001164746"/>
    </source>
</evidence>
<feature type="region of interest" description="Disordered" evidence="1">
    <location>
        <begin position="1094"/>
        <end position="1113"/>
    </location>
</feature>
<feature type="compositionally biased region" description="Basic and acidic residues" evidence="1">
    <location>
        <begin position="532"/>
        <end position="547"/>
    </location>
</feature>
<feature type="region of interest" description="Disordered" evidence="1">
    <location>
        <begin position="1002"/>
        <end position="1060"/>
    </location>
</feature>
<dbReference type="Pfam" id="PF23040">
    <property type="entry name" value="PH_SSH1-like_1st"/>
    <property type="match status" value="1"/>
</dbReference>
<feature type="compositionally biased region" description="Polar residues" evidence="1">
    <location>
        <begin position="616"/>
        <end position="628"/>
    </location>
</feature>
<feature type="compositionally biased region" description="Basic and acidic residues" evidence="1">
    <location>
        <begin position="554"/>
        <end position="567"/>
    </location>
</feature>
<protein>
    <submittedName>
        <fullName evidence="3">SSH2-like protein</fullName>
    </submittedName>
</protein>
<dbReference type="InterPro" id="IPR043588">
    <property type="entry name" value="SSH-N"/>
</dbReference>
<feature type="domain" description="Tyrosine-protein phosphatase" evidence="2">
    <location>
        <begin position="173"/>
        <end position="291"/>
    </location>
</feature>
<feature type="compositionally biased region" description="Acidic residues" evidence="1">
    <location>
        <begin position="389"/>
        <end position="406"/>
    </location>
</feature>
<feature type="compositionally biased region" description="Basic and acidic residues" evidence="1">
    <location>
        <begin position="1043"/>
        <end position="1054"/>
    </location>
</feature>
<feature type="compositionally biased region" description="Basic and acidic residues" evidence="1">
    <location>
        <begin position="352"/>
        <end position="384"/>
    </location>
</feature>
<feature type="compositionally biased region" description="Basic and acidic residues" evidence="1">
    <location>
        <begin position="720"/>
        <end position="730"/>
    </location>
</feature>
<feature type="region of interest" description="Disordered" evidence="1">
    <location>
        <begin position="1311"/>
        <end position="1336"/>
    </location>
</feature>
<evidence type="ECO:0000256" key="1">
    <source>
        <dbReference type="SAM" id="MobiDB-lite"/>
    </source>
</evidence>
<dbReference type="InterPro" id="IPR043587">
    <property type="entry name" value="Phosphatase_SSH-like"/>
</dbReference>
<dbReference type="PANTHER" id="PTHR45864:SF2">
    <property type="entry name" value="PROTEIN PHOSPHATASE SLINGSHOT"/>
    <property type="match status" value="1"/>
</dbReference>
<proteinExistence type="predicted"/>
<sequence>FSESYFAVKGAALILPQNDETVYTRRHNKNHAGDDIQMHLQAMFSLLRPSDTIKVAVKLEGEHTRYLAVVSCIGRQDTEESVILGIDILEQASVGLILPVWAHTEISLDGDGSALQSLNKVVKIAKDMLYIPRGLTHTWVGYYEGLLSKESYLVSEWTACKDRDLSYRADPKLRTEFSGRLLRRTQSTPVTSNMNTYQHVQHILNISREIDNFFPGILHYMNVREWDNEQADLMKYWEHTHRFINKARKRAYLMKEKRMSLEEAFNFTKSKRSIVNPNNAFMAQLETYQGILNAKPLAKLAEEEIPPVECFQSPEDLLEYKLGKDLAEGGDLPYLHTEHDIDIASRSADSTEDSHEDQLSPKSADDHGSKKFKYRKSDAEKMESGDLNDSSDTDSESTESEEFSFGEDFKCEDDVMVDDDEKDGASGFKPIDLPDVLIDAVEERMKPRVVDSRRCKSEGDKGTLAVIENMDGGFSREGSVSKFRADGSWIKPPSKDDMIDDNGEVIEFNEGVDEDTNDNVADRSEGIWIGDKSVDKEPEPNENKNADSMDMDERDMSQGDVRQDPYTKENISWEAGSVIKQKKDIETKYGSGTVTSVKKPDTSSPSIEISGEPEKNTQNLVKSSSNPEITVENESELFKLESHDLSGQSEGSSGAVSQSESRDDGEGRKSVYEVEEIDLPEGIVRKTRLEIEEKHRLSLESPRTKLKRSSSLKSNRVTPKARDRDNERRKTCIALLSPTHPDYTGHGQSGLLSPTSWSLGASSAPCQAGARMHSSDDSDEDENQSGSVKVYKFMGEEVTVQEGMVKKQKQADTSPSSRDRILLKSESVSDFRHVQPEQTDSSSKIDKCTKYSPVSFRREKSSSISESNDSQYSGERFDHNLNSRSNSFSRKDSFTSKDSFGCSPPSGSSYPLNNVTPPRKQSVTKQKSRFDPETLALIREIGSALLNSPAKAELEDDDDVDLKEGESLVSHYVKKIEKTSKVTPRKSKREIIIIDKIDSGSEKGKSQLASRTSPVSKKHDTDEVPSKWSPLSKRPSFSTISPEGKRSQTTKECDNYTQSPVRNKTENNICVNKFQNVSDTHHEESIMSLNLQQSDLSDSSSNKATHDDNSDSSEVCSVKDLCGKFEIPDPGALKVSPIVSPSGISPVFSGAKLDLKGVEIKSSSPHLPLLTSEGHDSVKGQGQIGTILPLLKRQTEPSIHLSDRSMKMFESKWRDIGENVVICKHDTSPVREESDDLDYDNKGHHNEGQGYKTSNNLRPKSSQPSANRGHRSLGSATGQKFYKQSLSMHESGMGEQDSQFTWEGKKVRKSYGKSHPLAKLENRQSEARKNPFYNTM</sequence>
<dbReference type="InterPro" id="IPR020422">
    <property type="entry name" value="TYR_PHOSPHATASE_DUAL_dom"/>
</dbReference>
<feature type="compositionally biased region" description="Polar residues" evidence="1">
    <location>
        <begin position="905"/>
        <end position="925"/>
    </location>
</feature>
<feature type="compositionally biased region" description="Basic and acidic residues" evidence="1">
    <location>
        <begin position="660"/>
        <end position="672"/>
    </location>
</feature>
<dbReference type="PANTHER" id="PTHR45864">
    <property type="entry name" value="SLINGSHOT PROTEIN PHOSPHATASE HOMOLOG"/>
    <property type="match status" value="1"/>
</dbReference>
<feature type="region of interest" description="Disordered" evidence="1">
    <location>
        <begin position="802"/>
        <end position="931"/>
    </location>
</feature>
<feature type="compositionally biased region" description="Basic and acidic residues" evidence="1">
    <location>
        <begin position="817"/>
        <end position="835"/>
    </location>
</feature>
<dbReference type="Gene3D" id="3.90.190.10">
    <property type="entry name" value="Protein tyrosine phosphatase superfamily"/>
    <property type="match status" value="2"/>
</dbReference>
<reference evidence="3" key="1">
    <citation type="submission" date="2022-11" db="EMBL/GenBank/DDBJ databases">
        <title>Centuries of genome instability and evolution in soft-shell clam transmissible cancer (bioRxiv).</title>
        <authorList>
            <person name="Hart S.F.M."/>
            <person name="Yonemitsu M.A."/>
            <person name="Giersch R.M."/>
            <person name="Beal B.F."/>
            <person name="Arriagada G."/>
            <person name="Davis B.W."/>
            <person name="Ostrander E.A."/>
            <person name="Goff S.P."/>
            <person name="Metzger M.J."/>
        </authorList>
    </citation>
    <scope>NUCLEOTIDE SEQUENCE</scope>
    <source>
        <strain evidence="3">MELC-2E11</strain>
        <tissue evidence="3">Siphon/mantle</tissue>
    </source>
</reference>
<feature type="region of interest" description="Disordered" evidence="1">
    <location>
        <begin position="346"/>
        <end position="431"/>
    </location>
</feature>
<feature type="compositionally biased region" description="Polar residues" evidence="1">
    <location>
        <begin position="750"/>
        <end position="765"/>
    </location>
</feature>
<feature type="compositionally biased region" description="Basic and acidic residues" evidence="1">
    <location>
        <begin position="1318"/>
        <end position="1329"/>
    </location>
</feature>
<dbReference type="SMART" id="SM00195">
    <property type="entry name" value="DSPc"/>
    <property type="match status" value="1"/>
</dbReference>
<name>A0ABY7DZP6_MYAAR</name>
<evidence type="ECO:0000313" key="3">
    <source>
        <dbReference type="EMBL" id="WAR02082.1"/>
    </source>
</evidence>
<feature type="compositionally biased region" description="Basic and acidic residues" evidence="1">
    <location>
        <begin position="683"/>
        <end position="698"/>
    </location>
</feature>
<feature type="compositionally biased region" description="Low complexity" evidence="1">
    <location>
        <begin position="862"/>
        <end position="873"/>
    </location>
</feature>
<keyword evidence="4" id="KW-1185">Reference proteome</keyword>
<dbReference type="Proteomes" id="UP001164746">
    <property type="component" value="Chromosome 4"/>
</dbReference>
<feature type="compositionally biased region" description="Polar residues" evidence="1">
    <location>
        <begin position="645"/>
        <end position="659"/>
    </location>
</feature>